<organism evidence="1 2">
    <name type="scientific">Halorhabdus tiamatea SARL4B</name>
    <dbReference type="NCBI Taxonomy" id="1033806"/>
    <lineage>
        <taxon>Archaea</taxon>
        <taxon>Methanobacteriati</taxon>
        <taxon>Methanobacteriota</taxon>
        <taxon>Stenosarchaea group</taxon>
        <taxon>Halobacteria</taxon>
        <taxon>Halobacteriales</taxon>
        <taxon>Haloarculaceae</taxon>
        <taxon>Halorhabdus</taxon>
    </lineage>
</organism>
<reference evidence="1 2" key="2">
    <citation type="journal article" date="2013" name="PLoS ONE">
        <title>INDIGO - INtegrated Data Warehouse of MIcrobial GenOmes with Examples from the Red Sea Extremophiles.</title>
        <authorList>
            <person name="Alam I."/>
            <person name="Antunes A."/>
            <person name="Kamau A.A."/>
            <person name="Ba Alawi W."/>
            <person name="Kalkatawi M."/>
            <person name="Stingl U."/>
            <person name="Bajic V.B."/>
        </authorList>
    </citation>
    <scope>NUCLEOTIDE SEQUENCE [LARGE SCALE GENOMIC DNA]</scope>
    <source>
        <strain evidence="1 2">SARL4B</strain>
    </source>
</reference>
<comment type="caution">
    <text evidence="1">The sequence shown here is derived from an EMBL/GenBank/DDBJ whole genome shotgun (WGS) entry which is preliminary data.</text>
</comment>
<reference evidence="1 2" key="1">
    <citation type="journal article" date="2011" name="J. Bacteriol.">
        <title>Genome sequence of Halorhabdus tiamatea, the first archaeon isolated from a deep-sea anoxic brine lake.</title>
        <authorList>
            <person name="Antunes A."/>
            <person name="Alam I."/>
            <person name="Bajic V.B."/>
            <person name="Stingl U."/>
        </authorList>
    </citation>
    <scope>NUCLEOTIDE SEQUENCE [LARGE SCALE GENOMIC DNA]</scope>
    <source>
        <strain evidence="1 2">SARL4B</strain>
    </source>
</reference>
<gene>
    <name evidence="1" type="primary">moaC</name>
    <name evidence="1" type="ORF">HLRTI_002870</name>
</gene>
<evidence type="ECO:0000313" key="2">
    <source>
        <dbReference type="Proteomes" id="UP000003861"/>
    </source>
</evidence>
<proteinExistence type="predicted"/>
<evidence type="ECO:0000313" key="1">
    <source>
        <dbReference type="EMBL" id="ERJ05147.1"/>
    </source>
</evidence>
<accession>U2DGK2</accession>
<sequence length="29" mass="3067">MVKAVEKDEEGQYPETAIGDVGVACEGQN</sequence>
<protein>
    <submittedName>
        <fullName evidence="1">Putative cyclic pyranopterin monophosphate synthase accessory protein</fullName>
    </submittedName>
</protein>
<name>U2DGK2_9EURY</name>
<dbReference type="Proteomes" id="UP000003861">
    <property type="component" value="Unassembled WGS sequence"/>
</dbReference>
<dbReference type="AlphaFoldDB" id="U2DGK2"/>
<dbReference type="EMBL" id="AFNT02000043">
    <property type="protein sequence ID" value="ERJ05147.1"/>
    <property type="molecule type" value="Genomic_DNA"/>
</dbReference>